<dbReference type="PRINTS" id="PR00463">
    <property type="entry name" value="EP450I"/>
</dbReference>
<dbReference type="FunFam" id="1.10.630.10:FF:000204">
    <property type="entry name" value="Uncharacterized protein"/>
    <property type="match status" value="1"/>
</dbReference>
<dbReference type="Proteomes" id="UP001168098">
    <property type="component" value="Unassembled WGS sequence"/>
</dbReference>
<comment type="caution">
    <text evidence="13">The sequence shown here is derived from an EMBL/GenBank/DDBJ whole genome shotgun (WGS) entry which is preliminary data.</text>
</comment>
<keyword evidence="7 10" id="KW-0408">Iron</keyword>
<dbReference type="SUPFAM" id="SSF48264">
    <property type="entry name" value="Cytochrome P450"/>
    <property type="match status" value="1"/>
</dbReference>
<dbReference type="PROSITE" id="PS00086">
    <property type="entry name" value="CYTOCHROME_P450"/>
    <property type="match status" value="1"/>
</dbReference>
<dbReference type="GO" id="GO:0005506">
    <property type="term" value="F:iron ion binding"/>
    <property type="evidence" value="ECO:0007669"/>
    <property type="project" value="InterPro"/>
</dbReference>
<evidence type="ECO:0000256" key="10">
    <source>
        <dbReference type="PIRSR" id="PIRSR602401-1"/>
    </source>
</evidence>
<dbReference type="Gene3D" id="1.10.630.10">
    <property type="entry name" value="Cytochrome P450"/>
    <property type="match status" value="1"/>
</dbReference>
<reference evidence="13 14" key="1">
    <citation type="journal article" date="2023" name="BMC Biotechnol.">
        <title>Vitis rotundifolia cv Carlos genome sequencing.</title>
        <authorList>
            <person name="Huff M."/>
            <person name="Hulse-Kemp A."/>
            <person name="Scheffler B."/>
            <person name="Youngblood R."/>
            <person name="Simpson S."/>
            <person name="Babiker E."/>
            <person name="Staton M."/>
        </authorList>
    </citation>
    <scope>NUCLEOTIDE SEQUENCE [LARGE SCALE GENOMIC DNA]</scope>
    <source>
        <tissue evidence="13">Leaf</tissue>
    </source>
</reference>
<dbReference type="CDD" id="cd11072">
    <property type="entry name" value="CYP71-like"/>
    <property type="match status" value="1"/>
</dbReference>
<dbReference type="PANTHER" id="PTHR47943">
    <property type="entry name" value="CYTOCHROME P450 93A3-LIKE"/>
    <property type="match status" value="1"/>
</dbReference>
<name>A0AA39DAV6_VITRO</name>
<evidence type="ECO:0000256" key="9">
    <source>
        <dbReference type="ARBA" id="ARBA00023136"/>
    </source>
</evidence>
<feature type="compositionally biased region" description="Polar residues" evidence="12">
    <location>
        <begin position="516"/>
        <end position="527"/>
    </location>
</feature>
<dbReference type="GO" id="GO:0004497">
    <property type="term" value="F:monooxygenase activity"/>
    <property type="evidence" value="ECO:0007669"/>
    <property type="project" value="UniProtKB-KW"/>
</dbReference>
<dbReference type="GO" id="GO:0016705">
    <property type="term" value="F:oxidoreductase activity, acting on paired donors, with incorporation or reduction of molecular oxygen"/>
    <property type="evidence" value="ECO:0007669"/>
    <property type="project" value="InterPro"/>
</dbReference>
<comment type="subcellular location">
    <subcellularLocation>
        <location evidence="2">Membrane</location>
    </subcellularLocation>
</comment>
<feature type="region of interest" description="Disordered" evidence="12">
    <location>
        <begin position="500"/>
        <end position="527"/>
    </location>
</feature>
<protein>
    <recommendedName>
        <fullName evidence="15">Cytochrome P450 CYP736A12-like</fullName>
    </recommendedName>
</protein>
<dbReference type="GO" id="GO:0016020">
    <property type="term" value="C:membrane"/>
    <property type="evidence" value="ECO:0007669"/>
    <property type="project" value="UniProtKB-SubCell"/>
</dbReference>
<evidence type="ECO:0000256" key="1">
    <source>
        <dbReference type="ARBA" id="ARBA00001971"/>
    </source>
</evidence>
<dbReference type="InterPro" id="IPR002401">
    <property type="entry name" value="Cyt_P450_E_grp-I"/>
</dbReference>
<feature type="binding site" description="axial binding residue" evidence="10">
    <location>
        <position position="397"/>
    </location>
    <ligand>
        <name>heme</name>
        <dbReference type="ChEBI" id="CHEBI:30413"/>
    </ligand>
    <ligandPart>
        <name>Fe</name>
        <dbReference type="ChEBI" id="CHEBI:18248"/>
    </ligandPart>
</feature>
<keyword evidence="9" id="KW-0472">Membrane</keyword>
<proteinExistence type="inferred from homology"/>
<evidence type="ECO:0000256" key="4">
    <source>
        <dbReference type="ARBA" id="ARBA00022617"/>
    </source>
</evidence>
<comment type="similarity">
    <text evidence="3 11">Belongs to the cytochrome P450 family.</text>
</comment>
<evidence type="ECO:0000313" key="14">
    <source>
        <dbReference type="Proteomes" id="UP001168098"/>
    </source>
</evidence>
<keyword evidence="5 10" id="KW-0479">Metal-binding</keyword>
<evidence type="ECO:0000256" key="2">
    <source>
        <dbReference type="ARBA" id="ARBA00004370"/>
    </source>
</evidence>
<gene>
    <name evidence="13" type="ORF">PVL29_022174</name>
</gene>
<dbReference type="InterPro" id="IPR036396">
    <property type="entry name" value="Cyt_P450_sf"/>
</dbReference>
<evidence type="ECO:0000256" key="8">
    <source>
        <dbReference type="ARBA" id="ARBA00023033"/>
    </source>
</evidence>
<evidence type="ECO:0000256" key="5">
    <source>
        <dbReference type="ARBA" id="ARBA00022723"/>
    </source>
</evidence>
<evidence type="ECO:0000256" key="7">
    <source>
        <dbReference type="ARBA" id="ARBA00023004"/>
    </source>
</evidence>
<comment type="cofactor">
    <cofactor evidence="1 10">
        <name>heme</name>
        <dbReference type="ChEBI" id="CHEBI:30413"/>
    </cofactor>
</comment>
<evidence type="ECO:0000256" key="11">
    <source>
        <dbReference type="RuleBase" id="RU000461"/>
    </source>
</evidence>
<evidence type="ECO:0008006" key="15">
    <source>
        <dbReference type="Google" id="ProtNLM"/>
    </source>
</evidence>
<keyword evidence="6 11" id="KW-0560">Oxidoreductase</keyword>
<evidence type="ECO:0000313" key="13">
    <source>
        <dbReference type="EMBL" id="KAJ9677049.1"/>
    </source>
</evidence>
<sequence length="558" mass="62338">MLGNLPHRNLSRLARKFGPIMSMRLGYVPTILVSSPDAAELFLKTHDAVFASRPKIQALEYLSYGRKGLAFAEYGPYWRNARKLCVLELLTKVKIDSFAAMRKEELGMLVQSLKHLAAAREVVNISEKVGELIEGMTHRMLFGRCKDYQRADLKALVQEALILAGAFNIADYVPFLGALDLQGLKRRMKAISGAVDHILEKIIDEHKQDASKNQGNHKDFVDVMLSLMNETENFHQDPSYLIEQENIKAIVWDIIIGTIDTSTTIIEWLLSELFRHPRVMRQLQEELKNVIGMERMVEETDLANLVYLDMVVKEGLRLHPVGPLLLPRESIEDITLNGYYIPKKSRIIINAWAIGRDPNLWSNNVEDFFPERFVGSNINFQGKDFQFTPFGSGRRKCPGIQLGLINIRLVLAQLVHCFDWELPNGMLPSELDMSEEFGLVLLRATHLHALPTYRLLPKVNMTTGLVNTTVNSTVYSDGQFAVYEIPQVLISQGVLSPQAPASAPLPPKSKKASPLNSHAPSTSTTVSVDSCEATGLPRYAPIMVSIGVAAVAALPLCI</sequence>
<dbReference type="GO" id="GO:0020037">
    <property type="term" value="F:heme binding"/>
    <property type="evidence" value="ECO:0007669"/>
    <property type="project" value="InterPro"/>
</dbReference>
<evidence type="ECO:0000256" key="6">
    <source>
        <dbReference type="ARBA" id="ARBA00023002"/>
    </source>
</evidence>
<keyword evidence="14" id="KW-1185">Reference proteome</keyword>
<dbReference type="Pfam" id="PF00067">
    <property type="entry name" value="p450"/>
    <property type="match status" value="1"/>
</dbReference>
<dbReference type="InterPro" id="IPR017972">
    <property type="entry name" value="Cyt_P450_CS"/>
</dbReference>
<evidence type="ECO:0000256" key="3">
    <source>
        <dbReference type="ARBA" id="ARBA00010617"/>
    </source>
</evidence>
<dbReference type="AlphaFoldDB" id="A0AA39DAV6"/>
<organism evidence="13 14">
    <name type="scientific">Vitis rotundifolia</name>
    <name type="common">Muscadine grape</name>
    <dbReference type="NCBI Taxonomy" id="103349"/>
    <lineage>
        <taxon>Eukaryota</taxon>
        <taxon>Viridiplantae</taxon>
        <taxon>Streptophyta</taxon>
        <taxon>Embryophyta</taxon>
        <taxon>Tracheophyta</taxon>
        <taxon>Spermatophyta</taxon>
        <taxon>Magnoliopsida</taxon>
        <taxon>eudicotyledons</taxon>
        <taxon>Gunneridae</taxon>
        <taxon>Pentapetalae</taxon>
        <taxon>rosids</taxon>
        <taxon>Vitales</taxon>
        <taxon>Vitaceae</taxon>
        <taxon>Viteae</taxon>
        <taxon>Vitis</taxon>
    </lineage>
</organism>
<dbReference type="InterPro" id="IPR001128">
    <property type="entry name" value="Cyt_P450"/>
</dbReference>
<keyword evidence="8 11" id="KW-0503">Monooxygenase</keyword>
<accession>A0AA39DAV6</accession>
<dbReference type="PRINTS" id="PR00385">
    <property type="entry name" value="P450"/>
</dbReference>
<keyword evidence="4 10" id="KW-0349">Heme</keyword>
<dbReference type="EMBL" id="JARBHA010000017">
    <property type="protein sequence ID" value="KAJ9677049.1"/>
    <property type="molecule type" value="Genomic_DNA"/>
</dbReference>
<evidence type="ECO:0000256" key="12">
    <source>
        <dbReference type="SAM" id="MobiDB-lite"/>
    </source>
</evidence>
<dbReference type="PANTHER" id="PTHR47943:SF9">
    <property type="entry name" value="CYTOCHROME P450"/>
    <property type="match status" value="1"/>
</dbReference>